<dbReference type="InterPro" id="IPR002022">
    <property type="entry name" value="Pec_lyase"/>
</dbReference>
<dbReference type="PROSITE" id="PS51173">
    <property type="entry name" value="CBM2"/>
    <property type="match status" value="1"/>
</dbReference>
<dbReference type="Gene3D" id="2.160.20.10">
    <property type="entry name" value="Single-stranded right-handed beta-helix, Pectin lyase-like"/>
    <property type="match status" value="2"/>
</dbReference>
<evidence type="ECO:0000256" key="2">
    <source>
        <dbReference type="RuleBase" id="RU361173"/>
    </source>
</evidence>
<feature type="domain" description="CBM2" evidence="5">
    <location>
        <begin position="36"/>
        <end position="144"/>
    </location>
</feature>
<comment type="similarity">
    <text evidence="2">Belongs to the polysaccharide lyase 1 family.</text>
</comment>
<evidence type="ECO:0000256" key="3">
    <source>
        <dbReference type="SAM" id="MobiDB-lite"/>
    </source>
</evidence>
<dbReference type="GO" id="GO:0004553">
    <property type="term" value="F:hydrolase activity, hydrolyzing O-glycosyl compounds"/>
    <property type="evidence" value="ECO:0007669"/>
    <property type="project" value="InterPro"/>
</dbReference>
<dbReference type="SMART" id="SM00710">
    <property type="entry name" value="PbH1"/>
    <property type="match status" value="8"/>
</dbReference>
<feature type="compositionally biased region" description="Gly residues" evidence="3">
    <location>
        <begin position="463"/>
        <end position="478"/>
    </location>
</feature>
<dbReference type="Pfam" id="PF00544">
    <property type="entry name" value="Pectate_lyase_4"/>
    <property type="match status" value="2"/>
</dbReference>
<dbReference type="GO" id="GO:0030570">
    <property type="term" value="F:pectate lyase activity"/>
    <property type="evidence" value="ECO:0007669"/>
    <property type="project" value="InterPro"/>
</dbReference>
<keyword evidence="2" id="KW-0624">Polysaccharide degradation</keyword>
<dbReference type="Pfam" id="PF00553">
    <property type="entry name" value="CBM_2"/>
    <property type="match status" value="1"/>
</dbReference>
<dbReference type="InterPro" id="IPR006626">
    <property type="entry name" value="PbH1"/>
</dbReference>
<feature type="chain" id="PRO_5020688101" evidence="4">
    <location>
        <begin position="40"/>
        <end position="772"/>
    </location>
</feature>
<feature type="region of interest" description="Disordered" evidence="3">
    <location>
        <begin position="118"/>
        <end position="199"/>
    </location>
</feature>
<feature type="signal peptide" evidence="4">
    <location>
        <begin position="1"/>
        <end position="39"/>
    </location>
</feature>
<evidence type="ECO:0000259" key="5">
    <source>
        <dbReference type="PROSITE" id="PS51173"/>
    </source>
</evidence>
<dbReference type="InterPro" id="IPR045032">
    <property type="entry name" value="PEL"/>
</dbReference>
<dbReference type="InterPro" id="IPR006311">
    <property type="entry name" value="TAT_signal"/>
</dbReference>
<dbReference type="InterPro" id="IPR011050">
    <property type="entry name" value="Pectin_lyase_fold/virulence"/>
</dbReference>
<name>A0A4P6Q3M2_9ACTN</name>
<accession>A0A4P6Q3M2</accession>
<keyword evidence="2" id="KW-0964">Secreted</keyword>
<dbReference type="EC" id="4.2.2.22" evidence="6"/>
<sequence precursor="true">MSHPPARRALLRRFARASAAGCALVLGAGVLSVSTPAAAAEGCEVDYTVNEWNSGFTAGVEITNLGDAIDGWTLEWDFPGSQEITGAWNAETSQSGSTATAENVSYNAGIPTDGTASFGFQATHSGDNPAPESFTLNGTVCDGSTDGGGGDDGDGGDDGNGGGDDGNGDDGDQQPQPSGSPEGWASQNGGTTGGAGGETVTVSSADALTEALQSSGPTVVRLDGSVDLDGMNDIVSDKTLIGVGSDAEITGGGLDIDEAHNVIVRNIAFSDWGDDAINVQEGSTNVWIDHNSFTGGSDGAVDIKRESDYITVSWNHVYDHGKSMLLGHSDGHTEDEGHLRVSYHHNFFDGSGSRHPRVRFGETVHVYNNYYRDNAEYGVASTMGAGVLVEGNYFENVDNPTHVGYADSDDGRLVVRDNVFDNSGDPETAGSVAEVPYSYDLDSAQDVPGIVTSGAGPGNVDDTGGGDTGGDDGGNGDGDGNDDGGSDPQPSAELEGWATRNGGTTGGAGGETVTVSSSGALLDALQSSGPTVVRLDGSVDLSGMNDVASDKTLIGVGSDATVTGGGFDLNGVSNVVIRNINFDDWDDDAINVQESTTNVWIDHNSFGTGSDGAVDIKRESDFITVSWNYAQDHDHVMLLGHSDDHTEDEGHLRVSYHHNHFDGTYSRHPRVRFGEPVHVYNNYYDGVDTGVASTQGAGVLVEGNYFQDVAHPTLEGYGSSSDGRVELNGNVFDNSGEPESSGGVAEVPYSYDLDSAQDVPGIVSGGAGTGNI</sequence>
<dbReference type="SMART" id="SM00637">
    <property type="entry name" value="CBD_II"/>
    <property type="match status" value="1"/>
</dbReference>
<dbReference type="InterPro" id="IPR012291">
    <property type="entry name" value="CBM2_carb-bd_dom_sf"/>
</dbReference>
<dbReference type="SMART" id="SM00656">
    <property type="entry name" value="Amb_all"/>
    <property type="match status" value="2"/>
</dbReference>
<feature type="region of interest" description="Disordered" evidence="3">
    <location>
        <begin position="444"/>
        <end position="512"/>
    </location>
</feature>
<dbReference type="KEGG" id="strr:EKD16_08525"/>
<protein>
    <submittedName>
        <fullName evidence="6">Pectate trisaccharide-lyase</fullName>
        <ecNumber evidence="6">4.2.2.22</ecNumber>
    </submittedName>
</protein>
<dbReference type="GO" id="GO:0005576">
    <property type="term" value="C:extracellular region"/>
    <property type="evidence" value="ECO:0007669"/>
    <property type="project" value="UniProtKB-SubCell"/>
</dbReference>
<organism evidence="6 7">
    <name type="scientific">Streptomonospora litoralis</name>
    <dbReference type="NCBI Taxonomy" id="2498135"/>
    <lineage>
        <taxon>Bacteria</taxon>
        <taxon>Bacillati</taxon>
        <taxon>Actinomycetota</taxon>
        <taxon>Actinomycetes</taxon>
        <taxon>Streptosporangiales</taxon>
        <taxon>Nocardiopsidaceae</taxon>
        <taxon>Streptomonospora</taxon>
    </lineage>
</organism>
<evidence type="ECO:0000313" key="7">
    <source>
        <dbReference type="Proteomes" id="UP000292235"/>
    </source>
</evidence>
<reference evidence="6 7" key="1">
    <citation type="submission" date="2019-02" db="EMBL/GenBank/DDBJ databases">
        <authorList>
            <person name="Khodamoradi S."/>
            <person name="Hahnke R.L."/>
            <person name="Kaempfer P."/>
            <person name="Schumann P."/>
            <person name="Rohde M."/>
            <person name="Steinert M."/>
            <person name="Luzhetskyy A."/>
            <person name="Wink J."/>
            <person name="Ruckert C."/>
        </authorList>
    </citation>
    <scope>NUCLEOTIDE SEQUENCE [LARGE SCALE GENOMIC DNA]</scope>
    <source>
        <strain evidence="6 7">M2</strain>
    </source>
</reference>
<dbReference type="EMBL" id="CP036455">
    <property type="protein sequence ID" value="QBI53499.1"/>
    <property type="molecule type" value="Genomic_DNA"/>
</dbReference>
<keyword evidence="1 2" id="KW-0456">Lyase</keyword>
<dbReference type="Gene3D" id="2.60.40.290">
    <property type="match status" value="1"/>
</dbReference>
<keyword evidence="7" id="KW-1185">Reference proteome</keyword>
<dbReference type="PANTHER" id="PTHR31683:SF18">
    <property type="entry name" value="PECTATE LYASE 21-RELATED"/>
    <property type="match status" value="1"/>
</dbReference>
<comment type="subcellular location">
    <subcellularLocation>
        <location evidence="2">Secreted</location>
    </subcellularLocation>
</comment>
<dbReference type="OrthoDB" id="9804661at2"/>
<evidence type="ECO:0000256" key="4">
    <source>
        <dbReference type="SAM" id="SignalP"/>
    </source>
</evidence>
<evidence type="ECO:0000256" key="1">
    <source>
        <dbReference type="ARBA" id="ARBA00023239"/>
    </source>
</evidence>
<dbReference type="PANTHER" id="PTHR31683">
    <property type="entry name" value="PECTATE LYASE 18-RELATED"/>
    <property type="match status" value="1"/>
</dbReference>
<proteinExistence type="inferred from homology"/>
<dbReference type="InterPro" id="IPR008965">
    <property type="entry name" value="CBM2/CBM3_carb-bd_dom_sf"/>
</dbReference>
<evidence type="ECO:0000313" key="6">
    <source>
        <dbReference type="EMBL" id="QBI53499.1"/>
    </source>
</evidence>
<dbReference type="PROSITE" id="PS51318">
    <property type="entry name" value="TAT"/>
    <property type="match status" value="1"/>
</dbReference>
<dbReference type="Proteomes" id="UP000292235">
    <property type="component" value="Chromosome"/>
</dbReference>
<dbReference type="AlphaFoldDB" id="A0A4P6Q3M2"/>
<dbReference type="SUPFAM" id="SSF51126">
    <property type="entry name" value="Pectin lyase-like"/>
    <property type="match status" value="2"/>
</dbReference>
<keyword evidence="4" id="KW-0732">Signal</keyword>
<dbReference type="InterPro" id="IPR012334">
    <property type="entry name" value="Pectin_lyas_fold"/>
</dbReference>
<gene>
    <name evidence="6" type="primary">pelA</name>
    <name evidence="6" type="ORF">EKD16_08525</name>
</gene>
<keyword evidence="2" id="KW-0119">Carbohydrate metabolism</keyword>
<dbReference type="SUPFAM" id="SSF49384">
    <property type="entry name" value="Carbohydrate-binding domain"/>
    <property type="match status" value="1"/>
</dbReference>
<dbReference type="GO" id="GO:0000272">
    <property type="term" value="P:polysaccharide catabolic process"/>
    <property type="evidence" value="ECO:0007669"/>
    <property type="project" value="UniProtKB-KW"/>
</dbReference>
<dbReference type="GO" id="GO:0030247">
    <property type="term" value="F:polysaccharide binding"/>
    <property type="evidence" value="ECO:0007669"/>
    <property type="project" value="UniProtKB-UniRule"/>
</dbReference>
<dbReference type="InterPro" id="IPR001919">
    <property type="entry name" value="CBD2"/>
</dbReference>